<dbReference type="PANTHER" id="PTHR41251:SF1">
    <property type="entry name" value="NON-HOMOLOGOUS END JOINING PROTEIN KU"/>
    <property type="match status" value="1"/>
</dbReference>
<dbReference type="PIRSF" id="PIRSF006493">
    <property type="entry name" value="Prok_Ku"/>
    <property type="match status" value="1"/>
</dbReference>
<evidence type="ECO:0000256" key="3">
    <source>
        <dbReference type="HAMAP-Rule" id="MF_01875"/>
    </source>
</evidence>
<comment type="subunit">
    <text evidence="3">Homodimer. Interacts with LigD.</text>
</comment>
<reference evidence="7" key="1">
    <citation type="journal article" date="2019" name="Int. J. Syst. Evol. Microbiol.">
        <title>The Global Catalogue of Microorganisms (GCM) 10K type strain sequencing project: providing services to taxonomists for standard genome sequencing and annotation.</title>
        <authorList>
            <consortium name="The Broad Institute Genomics Platform"/>
            <consortium name="The Broad Institute Genome Sequencing Center for Infectious Disease"/>
            <person name="Wu L."/>
            <person name="Ma J."/>
        </authorList>
    </citation>
    <scope>NUCLEOTIDE SEQUENCE [LARGE SCALE GENOMIC DNA]</scope>
    <source>
        <strain evidence="7">JCM 4816</strain>
    </source>
</reference>
<comment type="similarity">
    <text evidence="3">Belongs to the prokaryotic Ku family.</text>
</comment>
<dbReference type="InterPro" id="IPR009187">
    <property type="entry name" value="Prok_Ku"/>
</dbReference>
<accession>A0ABW1G3P4</accession>
<keyword evidence="3" id="KW-0234">DNA repair</keyword>
<dbReference type="RefSeq" id="WP_380585085.1">
    <property type="nucleotide sequence ID" value="NZ_JBHSQJ010000079.1"/>
</dbReference>
<evidence type="ECO:0000313" key="6">
    <source>
        <dbReference type="EMBL" id="MFC5909360.1"/>
    </source>
</evidence>
<evidence type="ECO:0000256" key="2">
    <source>
        <dbReference type="ARBA" id="ARBA00023172"/>
    </source>
</evidence>
<dbReference type="HAMAP" id="MF_01875">
    <property type="entry name" value="Prokaryotic_Ku"/>
    <property type="match status" value="1"/>
</dbReference>
<feature type="region of interest" description="Disordered" evidence="4">
    <location>
        <begin position="257"/>
        <end position="326"/>
    </location>
</feature>
<proteinExistence type="inferred from homology"/>
<dbReference type="InterPro" id="IPR006164">
    <property type="entry name" value="DNA_bd_Ku70/Ku80"/>
</dbReference>
<name>A0ABW1G3P4_9ACTN</name>
<feature type="compositionally biased region" description="Basic and acidic residues" evidence="4">
    <location>
        <begin position="257"/>
        <end position="266"/>
    </location>
</feature>
<comment type="caution">
    <text evidence="6">The sequence shown here is derived from an EMBL/GenBank/DDBJ whole genome shotgun (WGS) entry which is preliminary data.</text>
</comment>
<dbReference type="Gene3D" id="2.40.290.10">
    <property type="match status" value="1"/>
</dbReference>
<organism evidence="6 7">
    <name type="scientific">Streptacidiphilus monticola</name>
    <dbReference type="NCBI Taxonomy" id="2161674"/>
    <lineage>
        <taxon>Bacteria</taxon>
        <taxon>Bacillati</taxon>
        <taxon>Actinomycetota</taxon>
        <taxon>Actinomycetes</taxon>
        <taxon>Kitasatosporales</taxon>
        <taxon>Streptomycetaceae</taxon>
        <taxon>Streptacidiphilus</taxon>
    </lineage>
</organism>
<protein>
    <recommendedName>
        <fullName evidence="3">Non-homologous end joining protein Ku</fullName>
    </recommendedName>
</protein>
<feature type="domain" description="Ku" evidence="5">
    <location>
        <begin position="53"/>
        <end position="183"/>
    </location>
</feature>
<dbReference type="InterPro" id="IPR016194">
    <property type="entry name" value="SPOC-like_C_dom_sf"/>
</dbReference>
<keyword evidence="1 3" id="KW-0238">DNA-binding</keyword>
<dbReference type="NCBIfam" id="TIGR02772">
    <property type="entry name" value="Ku_bact"/>
    <property type="match status" value="1"/>
</dbReference>
<dbReference type="Proteomes" id="UP001596174">
    <property type="component" value="Unassembled WGS sequence"/>
</dbReference>
<dbReference type="CDD" id="cd00789">
    <property type="entry name" value="KU_like"/>
    <property type="match status" value="1"/>
</dbReference>
<dbReference type="SMART" id="SM00559">
    <property type="entry name" value="Ku78"/>
    <property type="match status" value="1"/>
</dbReference>
<dbReference type="SUPFAM" id="SSF100939">
    <property type="entry name" value="SPOC domain-like"/>
    <property type="match status" value="1"/>
</dbReference>
<keyword evidence="3" id="KW-0227">DNA damage</keyword>
<keyword evidence="2 3" id="KW-0233">DNA recombination</keyword>
<evidence type="ECO:0000313" key="7">
    <source>
        <dbReference type="Proteomes" id="UP001596174"/>
    </source>
</evidence>
<keyword evidence="7" id="KW-1185">Reference proteome</keyword>
<evidence type="ECO:0000256" key="4">
    <source>
        <dbReference type="SAM" id="MobiDB-lite"/>
    </source>
</evidence>
<dbReference type="Pfam" id="PF02735">
    <property type="entry name" value="Ku"/>
    <property type="match status" value="1"/>
</dbReference>
<feature type="compositionally biased region" description="Basic and acidic residues" evidence="4">
    <location>
        <begin position="304"/>
        <end position="314"/>
    </location>
</feature>
<evidence type="ECO:0000256" key="1">
    <source>
        <dbReference type="ARBA" id="ARBA00023125"/>
    </source>
</evidence>
<gene>
    <name evidence="3" type="primary">ku</name>
    <name evidence="6" type="ORF">ACFP3V_19345</name>
</gene>
<sequence>MARPVWSGVLTFGLVTLPVALYTATEDHTVHFHQLERDTGDRVRNRRVNERTGKEVAYQDLVKGYEIRPGEYVVVEPQELEDIAPGRSRTIDIAGFVDLADVEPIFFDRTYYLGPKGEEYAKIYKLLVEALDRTNRAGLALFSMRGKEYLTAVRAQEGLLELHTMRFADEIRDPRAEIDGLPTGATRVSKQELDTAQQLIEMMAIDWKPEEWHDTYAEQVRQLVKDKAAGREIAVAEGPEEPTNVVDLMDALRRSLETTRRERSEARSSGSARPTPGRSRLSDLTKAQLYARAAELEVPGRSAMTRDELEDAVRKAARGGGRNQAA</sequence>
<comment type="function">
    <text evidence="3">With LigD forms a non-homologous end joining (NHEJ) DNA repair enzyme, which repairs dsDNA breaks with reduced fidelity. Binds linear dsDNA with 5'- and 3'- overhangs but not closed circular dsDNA nor ssDNA. Recruits and stimulates the ligase activity of LigD.</text>
</comment>
<dbReference type="PANTHER" id="PTHR41251">
    <property type="entry name" value="NON-HOMOLOGOUS END JOINING PROTEIN KU"/>
    <property type="match status" value="1"/>
</dbReference>
<evidence type="ECO:0000259" key="5">
    <source>
        <dbReference type="SMART" id="SM00559"/>
    </source>
</evidence>
<dbReference type="EMBL" id="JBHSQJ010000079">
    <property type="protein sequence ID" value="MFC5909360.1"/>
    <property type="molecule type" value="Genomic_DNA"/>
</dbReference>